<comment type="caution">
    <text evidence="2">The sequence shown here is derived from an EMBL/GenBank/DDBJ whole genome shotgun (WGS) entry which is preliminary data.</text>
</comment>
<dbReference type="InterPro" id="IPR000182">
    <property type="entry name" value="GNAT_dom"/>
</dbReference>
<evidence type="ECO:0000259" key="1">
    <source>
        <dbReference type="PROSITE" id="PS51186"/>
    </source>
</evidence>
<dbReference type="SUPFAM" id="SSF55729">
    <property type="entry name" value="Acyl-CoA N-acyltransferases (Nat)"/>
    <property type="match status" value="1"/>
</dbReference>
<dbReference type="CDD" id="cd04301">
    <property type="entry name" value="NAT_SF"/>
    <property type="match status" value="1"/>
</dbReference>
<name>A0A918RHN1_9GAMM</name>
<proteinExistence type="predicted"/>
<keyword evidence="3" id="KW-1185">Reference proteome</keyword>
<accession>A0A918RHN1</accession>
<dbReference type="EMBL" id="BMXA01000001">
    <property type="protein sequence ID" value="GGZ98517.1"/>
    <property type="molecule type" value="Genomic_DNA"/>
</dbReference>
<protein>
    <submittedName>
        <fullName evidence="2">ElaA protein</fullName>
    </submittedName>
</protein>
<dbReference type="InterPro" id="IPR016181">
    <property type="entry name" value="Acyl_CoA_acyltransferase"/>
</dbReference>
<gene>
    <name evidence="2" type="ORF">GCM10008090_03760</name>
</gene>
<reference evidence="2" key="1">
    <citation type="journal article" date="2014" name="Int. J. Syst. Evol. Microbiol.">
        <title>Complete genome sequence of Corynebacterium casei LMG S-19264T (=DSM 44701T), isolated from a smear-ripened cheese.</title>
        <authorList>
            <consortium name="US DOE Joint Genome Institute (JGI-PGF)"/>
            <person name="Walter F."/>
            <person name="Albersmeier A."/>
            <person name="Kalinowski J."/>
            <person name="Ruckert C."/>
        </authorList>
    </citation>
    <scope>NUCLEOTIDE SEQUENCE</scope>
    <source>
        <strain evidence="2">KCTC 12711</strain>
    </source>
</reference>
<dbReference type="Gene3D" id="3.40.630.30">
    <property type="match status" value="1"/>
</dbReference>
<sequence>MSDATTRWQHARFGELIGREVFEMLRLRQAVFIVEQNCPYPDIDDADLKGSHLLAWQDDELIACSRLLGPGITYPNPSIGRVATAATHRGGGLGRRLMARSIDIVSRRHPGQPIKIGAQQYLEKFYTSLGFQTQSEVYLEDGIPHIDMLRPAAG</sequence>
<dbReference type="Pfam" id="PF13673">
    <property type="entry name" value="Acetyltransf_10"/>
    <property type="match status" value="1"/>
</dbReference>
<dbReference type="PROSITE" id="PS51186">
    <property type="entry name" value="GNAT"/>
    <property type="match status" value="1"/>
</dbReference>
<dbReference type="AlphaFoldDB" id="A0A918RHN1"/>
<dbReference type="GO" id="GO:0016747">
    <property type="term" value="F:acyltransferase activity, transferring groups other than amino-acyl groups"/>
    <property type="evidence" value="ECO:0007669"/>
    <property type="project" value="InterPro"/>
</dbReference>
<dbReference type="RefSeq" id="WP_189398308.1">
    <property type="nucleotide sequence ID" value="NZ_BMXA01000001.1"/>
</dbReference>
<evidence type="ECO:0000313" key="3">
    <source>
        <dbReference type="Proteomes" id="UP000614811"/>
    </source>
</evidence>
<organism evidence="2 3">
    <name type="scientific">Arenicella chitinivorans</name>
    <dbReference type="NCBI Taxonomy" id="1329800"/>
    <lineage>
        <taxon>Bacteria</taxon>
        <taxon>Pseudomonadati</taxon>
        <taxon>Pseudomonadota</taxon>
        <taxon>Gammaproteobacteria</taxon>
        <taxon>Arenicellales</taxon>
        <taxon>Arenicellaceae</taxon>
        <taxon>Arenicella</taxon>
    </lineage>
</organism>
<dbReference type="Proteomes" id="UP000614811">
    <property type="component" value="Unassembled WGS sequence"/>
</dbReference>
<feature type="domain" description="N-acetyltransferase" evidence="1">
    <location>
        <begin position="11"/>
        <end position="153"/>
    </location>
</feature>
<reference evidence="2" key="2">
    <citation type="submission" date="2020-09" db="EMBL/GenBank/DDBJ databases">
        <authorList>
            <person name="Sun Q."/>
            <person name="Kim S."/>
        </authorList>
    </citation>
    <scope>NUCLEOTIDE SEQUENCE</scope>
    <source>
        <strain evidence="2">KCTC 12711</strain>
    </source>
</reference>
<evidence type="ECO:0000313" key="2">
    <source>
        <dbReference type="EMBL" id="GGZ98517.1"/>
    </source>
</evidence>